<comment type="subcellular location">
    <subcellularLocation>
        <location evidence="2">Cytoplasm</location>
    </subcellularLocation>
</comment>
<keyword evidence="2" id="KW-0963">Cytoplasm</keyword>
<evidence type="ECO:0000313" key="4">
    <source>
        <dbReference type="EMBL" id="TCP35205.1"/>
    </source>
</evidence>
<dbReference type="PROSITE" id="PS01319">
    <property type="entry name" value="RBFA"/>
    <property type="match status" value="1"/>
</dbReference>
<feature type="compositionally biased region" description="Acidic residues" evidence="3">
    <location>
        <begin position="132"/>
        <end position="141"/>
    </location>
</feature>
<dbReference type="Proteomes" id="UP000295399">
    <property type="component" value="Unassembled WGS sequence"/>
</dbReference>
<dbReference type="GO" id="GO:0005829">
    <property type="term" value="C:cytosol"/>
    <property type="evidence" value="ECO:0007669"/>
    <property type="project" value="TreeGrafter"/>
</dbReference>
<dbReference type="AlphaFoldDB" id="A0A4R2PMD1"/>
<keyword evidence="5" id="KW-1185">Reference proteome</keyword>
<dbReference type="PANTHER" id="PTHR33515:SF1">
    <property type="entry name" value="RIBOSOME-BINDING FACTOR A, CHLOROPLASTIC-RELATED"/>
    <property type="match status" value="1"/>
</dbReference>
<dbReference type="PANTHER" id="PTHR33515">
    <property type="entry name" value="RIBOSOME-BINDING FACTOR A, CHLOROPLASTIC-RELATED"/>
    <property type="match status" value="1"/>
</dbReference>
<evidence type="ECO:0000313" key="5">
    <source>
        <dbReference type="Proteomes" id="UP000295399"/>
    </source>
</evidence>
<dbReference type="FunCoup" id="A0A4R2PMD1">
    <property type="interactions" value="463"/>
</dbReference>
<evidence type="ECO:0000256" key="1">
    <source>
        <dbReference type="ARBA" id="ARBA00022517"/>
    </source>
</evidence>
<comment type="function">
    <text evidence="2">One of several proteins that assist in the late maturation steps of the functional core of the 30S ribosomal subunit. Associates with free 30S ribosomal subunits (but not with 30S subunits that are part of 70S ribosomes or polysomes). Required for efficient processing of 16S rRNA. May interact with the 5'-terminal helix region of 16S rRNA.</text>
</comment>
<evidence type="ECO:0000256" key="3">
    <source>
        <dbReference type="SAM" id="MobiDB-lite"/>
    </source>
</evidence>
<dbReference type="InterPro" id="IPR020053">
    <property type="entry name" value="Ribosome-bd_factorA_CS"/>
</dbReference>
<dbReference type="EMBL" id="SLXO01000004">
    <property type="protein sequence ID" value="TCP35205.1"/>
    <property type="molecule type" value="Genomic_DNA"/>
</dbReference>
<accession>A0A4R2PMD1</accession>
<proteinExistence type="inferred from homology"/>
<gene>
    <name evidence="2" type="primary">rbfA</name>
    <name evidence="4" type="ORF">EV659_10455</name>
</gene>
<dbReference type="SUPFAM" id="SSF89919">
    <property type="entry name" value="Ribosome-binding factor A, RbfA"/>
    <property type="match status" value="1"/>
</dbReference>
<dbReference type="InterPro" id="IPR000238">
    <property type="entry name" value="RbfA"/>
</dbReference>
<dbReference type="HAMAP" id="MF_00003">
    <property type="entry name" value="RbfA"/>
    <property type="match status" value="1"/>
</dbReference>
<sequence>MAAKKTAGPSKGPSVRQLRVGESLRHTLSDILRGEDLPDRAIDPLTLTVTEVQVSPDLKNATVFIVPLGGRGETAAVEALNRHAKYLRGRLGRRVVLKHTPALRFALDDSFDEADQIDRVLRSDKVRRDLDPAPDDSDADAAPDPNDQEQKKD</sequence>
<dbReference type="InterPro" id="IPR015946">
    <property type="entry name" value="KH_dom-like_a/b"/>
</dbReference>
<keyword evidence="1 2" id="KW-0690">Ribosome biogenesis</keyword>
<protein>
    <recommendedName>
        <fullName evidence="2">Ribosome-binding factor A</fullName>
    </recommendedName>
</protein>
<dbReference type="Gene3D" id="3.30.300.20">
    <property type="match status" value="1"/>
</dbReference>
<feature type="compositionally biased region" description="Basic and acidic residues" evidence="3">
    <location>
        <begin position="122"/>
        <end position="131"/>
    </location>
</feature>
<dbReference type="GO" id="GO:0043024">
    <property type="term" value="F:ribosomal small subunit binding"/>
    <property type="evidence" value="ECO:0007669"/>
    <property type="project" value="TreeGrafter"/>
</dbReference>
<organism evidence="4 5">
    <name type="scientific">Rhodothalassium salexigens DSM 2132</name>
    <dbReference type="NCBI Taxonomy" id="1188247"/>
    <lineage>
        <taxon>Bacteria</taxon>
        <taxon>Pseudomonadati</taxon>
        <taxon>Pseudomonadota</taxon>
        <taxon>Alphaproteobacteria</taxon>
        <taxon>Rhodothalassiales</taxon>
        <taxon>Rhodothalassiaceae</taxon>
        <taxon>Rhodothalassium</taxon>
    </lineage>
</organism>
<dbReference type="OrthoDB" id="9805051at2"/>
<comment type="caution">
    <text evidence="4">The sequence shown here is derived from an EMBL/GenBank/DDBJ whole genome shotgun (WGS) entry which is preliminary data.</text>
</comment>
<dbReference type="InParanoid" id="A0A4R2PMD1"/>
<dbReference type="NCBIfam" id="NF001802">
    <property type="entry name" value="PRK00521.2-5"/>
    <property type="match status" value="1"/>
</dbReference>
<dbReference type="NCBIfam" id="TIGR00082">
    <property type="entry name" value="rbfA"/>
    <property type="match status" value="1"/>
</dbReference>
<comment type="subunit">
    <text evidence="2">Monomer. Binds 30S ribosomal subunits, but not 50S ribosomal subunits or 70S ribosomes.</text>
</comment>
<name>A0A4R2PMD1_RHOSA</name>
<feature type="region of interest" description="Disordered" evidence="3">
    <location>
        <begin position="122"/>
        <end position="153"/>
    </location>
</feature>
<dbReference type="GO" id="GO:0030490">
    <property type="term" value="P:maturation of SSU-rRNA"/>
    <property type="evidence" value="ECO:0007669"/>
    <property type="project" value="UniProtKB-UniRule"/>
</dbReference>
<evidence type="ECO:0000256" key="2">
    <source>
        <dbReference type="HAMAP-Rule" id="MF_00003"/>
    </source>
</evidence>
<comment type="similarity">
    <text evidence="2">Belongs to the RbfA family.</text>
</comment>
<reference evidence="4 5" key="1">
    <citation type="submission" date="2019-03" db="EMBL/GenBank/DDBJ databases">
        <title>Genomic Encyclopedia of Type Strains, Phase IV (KMG-IV): sequencing the most valuable type-strain genomes for metagenomic binning, comparative biology and taxonomic classification.</title>
        <authorList>
            <person name="Goeker M."/>
        </authorList>
    </citation>
    <scope>NUCLEOTIDE SEQUENCE [LARGE SCALE GENOMIC DNA]</scope>
    <source>
        <strain evidence="4 5">DSM 2132</strain>
    </source>
</reference>
<dbReference type="InterPro" id="IPR023799">
    <property type="entry name" value="RbfA_dom_sf"/>
</dbReference>
<dbReference type="Pfam" id="PF02033">
    <property type="entry name" value="RBFA"/>
    <property type="match status" value="1"/>
</dbReference>